<feature type="non-terminal residue" evidence="5">
    <location>
        <position position="79"/>
    </location>
</feature>
<proteinExistence type="predicted"/>
<evidence type="ECO:0000313" key="5">
    <source>
        <dbReference type="EMBL" id="RKP13176.1"/>
    </source>
</evidence>
<dbReference type="PANTHER" id="PTHR46648:SF1">
    <property type="entry name" value="ADENOSINE 5'-MONOPHOSPHORAMIDASE HNT1"/>
    <property type="match status" value="1"/>
</dbReference>
<dbReference type="GO" id="GO:0009117">
    <property type="term" value="P:nucleotide metabolic process"/>
    <property type="evidence" value="ECO:0007669"/>
    <property type="project" value="TreeGrafter"/>
</dbReference>
<feature type="non-terminal residue" evidence="5">
    <location>
        <position position="1"/>
    </location>
</feature>
<feature type="active site" description="Tele-AMP-histidine intermediate" evidence="1">
    <location>
        <position position="60"/>
    </location>
</feature>
<dbReference type="SUPFAM" id="SSF54197">
    <property type="entry name" value="HIT-like"/>
    <property type="match status" value="1"/>
</dbReference>
<sequence>HTLVIPKEHGEFLHNLSDASLADLLPLAKRVAKSLPGGPGQYNVLQNNGKLAHQVVPHVHVHIIPKPNAEEGLGVGWPT</sequence>
<dbReference type="AlphaFoldDB" id="A0A4P9Y2N7"/>
<protein>
    <submittedName>
        <fullName evidence="5">HIT-like domain-containing protein</fullName>
    </submittedName>
</protein>
<feature type="short sequence motif" description="Histidine triad motif" evidence="2 3">
    <location>
        <begin position="58"/>
        <end position="62"/>
    </location>
</feature>
<evidence type="ECO:0000256" key="1">
    <source>
        <dbReference type="PIRSR" id="PIRSR601310-1"/>
    </source>
</evidence>
<dbReference type="InterPro" id="IPR019808">
    <property type="entry name" value="Histidine_triad_CS"/>
</dbReference>
<reference evidence="6" key="1">
    <citation type="journal article" date="2018" name="Nat. Microbiol.">
        <title>Leveraging single-cell genomics to expand the fungal tree of life.</title>
        <authorList>
            <person name="Ahrendt S.R."/>
            <person name="Quandt C.A."/>
            <person name="Ciobanu D."/>
            <person name="Clum A."/>
            <person name="Salamov A."/>
            <person name="Andreopoulos B."/>
            <person name="Cheng J.F."/>
            <person name="Woyke T."/>
            <person name="Pelin A."/>
            <person name="Henrissat B."/>
            <person name="Reynolds N.K."/>
            <person name="Benny G.L."/>
            <person name="Smith M.E."/>
            <person name="James T.Y."/>
            <person name="Grigoriev I.V."/>
        </authorList>
    </citation>
    <scope>NUCLEOTIDE SEQUENCE [LARGE SCALE GENOMIC DNA]</scope>
</reference>
<dbReference type="GO" id="GO:0003824">
    <property type="term" value="F:catalytic activity"/>
    <property type="evidence" value="ECO:0007669"/>
    <property type="project" value="InterPro"/>
</dbReference>
<feature type="domain" description="HIT" evidence="4">
    <location>
        <begin position="1"/>
        <end position="73"/>
    </location>
</feature>
<name>A0A4P9Y2N7_9FUNG</name>
<dbReference type="EMBL" id="KZ988088">
    <property type="protein sequence ID" value="RKP13176.1"/>
    <property type="molecule type" value="Genomic_DNA"/>
</dbReference>
<accession>A0A4P9Y2N7</accession>
<keyword evidence="6" id="KW-1185">Reference proteome</keyword>
<dbReference type="PROSITE" id="PS51084">
    <property type="entry name" value="HIT_2"/>
    <property type="match status" value="1"/>
</dbReference>
<organism evidence="5 6">
    <name type="scientific">Piptocephalis cylindrospora</name>
    <dbReference type="NCBI Taxonomy" id="1907219"/>
    <lineage>
        <taxon>Eukaryota</taxon>
        <taxon>Fungi</taxon>
        <taxon>Fungi incertae sedis</taxon>
        <taxon>Zoopagomycota</taxon>
        <taxon>Zoopagomycotina</taxon>
        <taxon>Zoopagomycetes</taxon>
        <taxon>Zoopagales</taxon>
        <taxon>Piptocephalidaceae</taxon>
        <taxon>Piptocephalis</taxon>
    </lineage>
</organism>
<dbReference type="PROSITE" id="PS00892">
    <property type="entry name" value="HIT_1"/>
    <property type="match status" value="1"/>
</dbReference>
<evidence type="ECO:0000256" key="3">
    <source>
        <dbReference type="PROSITE-ProRule" id="PRU00464"/>
    </source>
</evidence>
<dbReference type="InterPro" id="IPR001310">
    <property type="entry name" value="Histidine_triad_HIT"/>
</dbReference>
<evidence type="ECO:0000313" key="6">
    <source>
        <dbReference type="Proteomes" id="UP000267251"/>
    </source>
</evidence>
<dbReference type="Gene3D" id="3.30.428.10">
    <property type="entry name" value="HIT-like"/>
    <property type="match status" value="1"/>
</dbReference>
<evidence type="ECO:0000259" key="4">
    <source>
        <dbReference type="PROSITE" id="PS51084"/>
    </source>
</evidence>
<dbReference type="InterPro" id="IPR036265">
    <property type="entry name" value="HIT-like_sf"/>
</dbReference>
<evidence type="ECO:0000256" key="2">
    <source>
        <dbReference type="PIRSR" id="PIRSR601310-3"/>
    </source>
</evidence>
<dbReference type="Proteomes" id="UP000267251">
    <property type="component" value="Unassembled WGS sequence"/>
</dbReference>
<dbReference type="Pfam" id="PF01230">
    <property type="entry name" value="HIT"/>
    <property type="match status" value="1"/>
</dbReference>
<gene>
    <name evidence="5" type="ORF">BJ684DRAFT_3529</name>
</gene>
<dbReference type="PANTHER" id="PTHR46648">
    <property type="entry name" value="HIT FAMILY PROTEIN 1"/>
    <property type="match status" value="1"/>
</dbReference>
<dbReference type="InterPro" id="IPR011146">
    <property type="entry name" value="HIT-like"/>
</dbReference>